<dbReference type="Proteomes" id="UP000263098">
    <property type="component" value="Unassembled WGS sequence"/>
</dbReference>
<reference evidence="1 2" key="1">
    <citation type="journal article" date="2018" name="Nat. Biotechnol.">
        <title>A standardized bacterial taxonomy based on genome phylogeny substantially revises the tree of life.</title>
        <authorList>
            <person name="Parks D.H."/>
            <person name="Chuvochina M."/>
            <person name="Waite D.W."/>
            <person name="Rinke C."/>
            <person name="Skarshewski A."/>
            <person name="Chaumeil P.A."/>
            <person name="Hugenholtz P."/>
        </authorList>
    </citation>
    <scope>NUCLEOTIDE SEQUENCE [LARGE SCALE GENOMIC DNA]</scope>
    <source>
        <strain evidence="1">UBA9667</strain>
    </source>
</reference>
<proteinExistence type="predicted"/>
<comment type="caution">
    <text evidence="1">The sequence shown here is derived from an EMBL/GenBank/DDBJ whole genome shotgun (WGS) entry which is preliminary data.</text>
</comment>
<name>A0A3D2SG54_9BACE</name>
<gene>
    <name evidence="1" type="ORF">DHW31_06165</name>
</gene>
<dbReference type="InterPro" id="IPR054219">
    <property type="entry name" value="DUF6939"/>
</dbReference>
<dbReference type="AlphaFoldDB" id="A0A3D2SG54"/>
<sequence length="117" mass="13220">MCSDDESPMPSHRKCKNITKVFPYNLENMIYIVSKRRKLDSIKKQYPNAIICDVTSTSPNSLVKLSPFYPHMNIPIPFSPNYTGASVEGIWQGLKVFVGEDIDNIDCYLDISSKGIT</sequence>
<dbReference type="Pfam" id="PF22075">
    <property type="entry name" value="DUF6939"/>
    <property type="match status" value="1"/>
</dbReference>
<accession>A0A3D2SG54</accession>
<evidence type="ECO:0000313" key="2">
    <source>
        <dbReference type="Proteomes" id="UP000263098"/>
    </source>
</evidence>
<dbReference type="EMBL" id="DPVG01000221">
    <property type="protein sequence ID" value="HCK24361.1"/>
    <property type="molecule type" value="Genomic_DNA"/>
</dbReference>
<organism evidence="1 2">
    <name type="scientific">Bacteroides graminisolvens</name>
    <dbReference type="NCBI Taxonomy" id="477666"/>
    <lineage>
        <taxon>Bacteria</taxon>
        <taxon>Pseudomonadati</taxon>
        <taxon>Bacteroidota</taxon>
        <taxon>Bacteroidia</taxon>
        <taxon>Bacteroidales</taxon>
        <taxon>Bacteroidaceae</taxon>
        <taxon>Bacteroides</taxon>
    </lineage>
</organism>
<protein>
    <submittedName>
        <fullName evidence="1">Uncharacterized protein</fullName>
    </submittedName>
</protein>
<evidence type="ECO:0000313" key="1">
    <source>
        <dbReference type="EMBL" id="HCK24361.1"/>
    </source>
</evidence>